<gene>
    <name evidence="11" type="ORF">F4557_007193</name>
</gene>
<feature type="compositionally biased region" description="Basic residues" evidence="8">
    <location>
        <begin position="1"/>
        <end position="13"/>
    </location>
</feature>
<feature type="transmembrane region" description="Helical" evidence="9">
    <location>
        <begin position="517"/>
        <end position="535"/>
    </location>
</feature>
<comment type="similarity">
    <text evidence="6">Belongs to the YccS/YhfK family.</text>
</comment>
<evidence type="ECO:0000256" key="6">
    <source>
        <dbReference type="ARBA" id="ARBA00043993"/>
    </source>
</evidence>
<keyword evidence="7" id="KW-0175">Coiled coil</keyword>
<keyword evidence="4 9" id="KW-1133">Transmembrane helix</keyword>
<evidence type="ECO:0000256" key="8">
    <source>
        <dbReference type="SAM" id="MobiDB-lite"/>
    </source>
</evidence>
<feature type="transmembrane region" description="Helical" evidence="9">
    <location>
        <begin position="156"/>
        <end position="176"/>
    </location>
</feature>
<evidence type="ECO:0000313" key="11">
    <source>
        <dbReference type="EMBL" id="MBB4778775.1"/>
    </source>
</evidence>
<evidence type="ECO:0000256" key="2">
    <source>
        <dbReference type="ARBA" id="ARBA00022475"/>
    </source>
</evidence>
<dbReference type="EMBL" id="JACHMV010000001">
    <property type="protein sequence ID" value="MBB4778775.1"/>
    <property type="molecule type" value="Genomic_DNA"/>
</dbReference>
<keyword evidence="3 9" id="KW-0812">Transmembrane</keyword>
<feature type="domain" description="Integral membrane bound transporter" evidence="10">
    <location>
        <begin position="437"/>
        <end position="559"/>
    </location>
</feature>
<evidence type="ECO:0000256" key="1">
    <source>
        <dbReference type="ARBA" id="ARBA00004651"/>
    </source>
</evidence>
<dbReference type="PANTHER" id="PTHR30509">
    <property type="entry name" value="P-HYDROXYBENZOIC ACID EFFLUX PUMP SUBUNIT-RELATED"/>
    <property type="match status" value="1"/>
</dbReference>
<accession>A0A7W7N2A4</accession>
<organism evidence="11 12">
    <name type="scientific">Actinomadura livida</name>
    <dbReference type="NCBI Taxonomy" id="79909"/>
    <lineage>
        <taxon>Bacteria</taxon>
        <taxon>Bacillati</taxon>
        <taxon>Actinomycetota</taxon>
        <taxon>Actinomycetes</taxon>
        <taxon>Streptosporangiales</taxon>
        <taxon>Thermomonosporaceae</taxon>
        <taxon>Actinomadura</taxon>
    </lineage>
</organism>
<name>A0A7W7N2A4_9ACTN</name>
<protein>
    <submittedName>
        <fullName evidence="11">Putative membrane protein YccC</fullName>
    </submittedName>
</protein>
<dbReference type="InterPro" id="IPR049453">
    <property type="entry name" value="Memb_transporter_dom"/>
</dbReference>
<feature type="region of interest" description="Disordered" evidence="8">
    <location>
        <begin position="1"/>
        <end position="24"/>
    </location>
</feature>
<feature type="transmembrane region" description="Helical" evidence="9">
    <location>
        <begin position="430"/>
        <end position="448"/>
    </location>
</feature>
<dbReference type="RefSeq" id="WP_184889993.1">
    <property type="nucleotide sequence ID" value="NZ_BAAAHD010000034.1"/>
</dbReference>
<keyword evidence="5 9" id="KW-0472">Membrane</keyword>
<sequence length="773" mass="82830">MRSRVRAGLRRGRAALESPADGERSPVLQRAREAIVQAQGHATPMYGIAAALAIAVPLFIGTITGNAVQGSVIALGAYLVALRAPEGPYGTRARNLAVGVVVVAVGSGIGGLLSERTWLPVLVVPPLVALGTAIPRIGSTAGLAVLLSAVRPPSDVILIGVLELIGGLLVAVLLLAPWPARRLRPLNTALSDTADAVAEALDAVAQEIGAPDASLLDDVDVTDPDLLAITRIPDWEAKRRAASEALTTARATYGLYRSGRGRQDPTRPERLIEGLARVLHETVTLQAVLEATRNYPPDRPWQEETQTAIWALAARLRLISGTIATGGEAPLGREESAAVRRMGRAAEHIRRAGLAGDEDLVAVALIGQVRRSVDRIAGEVARTRRITAGGLRIGLSPPRMPATLSPAPVLGRIRNAVRTRSPRFRQVSRVYLTALVTMALAAALHLQFGHWMTITAMLSLRATYGETVEHLVQRFGGTAAGSAVAAIILAIAPGQSTIAVIAFCFAVAGYAMRSVNYTYWALFGTPLAMMLLEYSTPSDWLTAGQRIVLTLGGTIIAYLAVRLLWPAGHLERLPVLLGRLLDRHADLVRAAADVLAGERTRLPYDKIVAAERAAEAVAETRTRLGHERLPDTALITELGTAVDAAHRVRDHLITVAKLSREEAVDTGPIPEILDRLADQFEEAAELLEDEEHDPKAETPAEALSEELADLDTHLSKLTRRRRAELSSGVDRDEFTPLRHALLQVSGTRHVIRLLREDTGTVIDSSLQAAEPRP</sequence>
<proteinExistence type="inferred from homology"/>
<dbReference type="Pfam" id="PF13515">
    <property type="entry name" value="FUSC_2"/>
    <property type="match status" value="1"/>
</dbReference>
<dbReference type="PANTHER" id="PTHR30509:SF9">
    <property type="entry name" value="MULTIDRUG RESISTANCE PROTEIN MDTO"/>
    <property type="match status" value="1"/>
</dbReference>
<reference evidence="11 12" key="1">
    <citation type="submission" date="2020-08" db="EMBL/GenBank/DDBJ databases">
        <title>Sequencing the genomes of 1000 actinobacteria strains.</title>
        <authorList>
            <person name="Klenk H.-P."/>
        </authorList>
    </citation>
    <scope>NUCLEOTIDE SEQUENCE [LARGE SCALE GENOMIC DNA]</scope>
    <source>
        <strain evidence="11 12">DSM 44772</strain>
    </source>
</reference>
<evidence type="ECO:0000313" key="12">
    <source>
        <dbReference type="Proteomes" id="UP000549343"/>
    </source>
</evidence>
<feature type="transmembrane region" description="Helical" evidence="9">
    <location>
        <begin position="483"/>
        <end position="510"/>
    </location>
</feature>
<feature type="transmembrane region" description="Helical" evidence="9">
    <location>
        <begin position="42"/>
        <end position="60"/>
    </location>
</feature>
<keyword evidence="2" id="KW-1003">Cell membrane</keyword>
<dbReference type="GO" id="GO:0005886">
    <property type="term" value="C:plasma membrane"/>
    <property type="evidence" value="ECO:0007669"/>
    <property type="project" value="UniProtKB-SubCell"/>
</dbReference>
<evidence type="ECO:0000256" key="9">
    <source>
        <dbReference type="SAM" id="Phobius"/>
    </source>
</evidence>
<comment type="subcellular location">
    <subcellularLocation>
        <location evidence="1">Cell membrane</location>
        <topology evidence="1">Multi-pass membrane protein</topology>
    </subcellularLocation>
</comment>
<dbReference type="AlphaFoldDB" id="A0A7W7N2A4"/>
<evidence type="ECO:0000256" key="3">
    <source>
        <dbReference type="ARBA" id="ARBA00022692"/>
    </source>
</evidence>
<evidence type="ECO:0000259" key="10">
    <source>
        <dbReference type="Pfam" id="PF13515"/>
    </source>
</evidence>
<comment type="caution">
    <text evidence="11">The sequence shown here is derived from an EMBL/GenBank/DDBJ whole genome shotgun (WGS) entry which is preliminary data.</text>
</comment>
<evidence type="ECO:0000256" key="4">
    <source>
        <dbReference type="ARBA" id="ARBA00022989"/>
    </source>
</evidence>
<feature type="coiled-coil region" evidence="7">
    <location>
        <begin position="673"/>
        <end position="720"/>
    </location>
</feature>
<feature type="transmembrane region" description="Helical" evidence="9">
    <location>
        <begin position="547"/>
        <end position="565"/>
    </location>
</feature>
<dbReference type="Proteomes" id="UP000549343">
    <property type="component" value="Unassembled WGS sequence"/>
</dbReference>
<evidence type="ECO:0000256" key="5">
    <source>
        <dbReference type="ARBA" id="ARBA00023136"/>
    </source>
</evidence>
<evidence type="ECO:0000256" key="7">
    <source>
        <dbReference type="SAM" id="Coils"/>
    </source>
</evidence>
<feature type="transmembrane region" description="Helical" evidence="9">
    <location>
        <begin position="96"/>
        <end position="114"/>
    </location>
</feature>